<comment type="subunit">
    <text evidence="9 10">Homohexamer. Organized in a ring with a central cavity.</text>
</comment>
<protein>
    <recommendedName>
        <fullName evidence="9 10">Lon protease</fullName>
        <ecNumber evidence="9 10">3.4.21.53</ecNumber>
    </recommendedName>
    <alternativeName>
        <fullName evidence="9">ATP-dependent protease La</fullName>
    </alternativeName>
</protein>
<dbReference type="Pfam" id="PF22667">
    <property type="entry name" value="Lon_lid"/>
    <property type="match status" value="1"/>
</dbReference>
<dbReference type="PROSITE" id="PS51786">
    <property type="entry name" value="LON_PROTEOLYTIC"/>
    <property type="match status" value="1"/>
</dbReference>
<feature type="domain" description="Lon proteolytic" evidence="15">
    <location>
        <begin position="631"/>
        <end position="812"/>
    </location>
</feature>
<evidence type="ECO:0000256" key="9">
    <source>
        <dbReference type="HAMAP-Rule" id="MF_01973"/>
    </source>
</evidence>
<dbReference type="InterPro" id="IPR004815">
    <property type="entry name" value="Lon_bac/euk-typ"/>
</dbReference>
<feature type="active site" evidence="9 11">
    <location>
        <position position="761"/>
    </location>
</feature>
<keyword evidence="4 9" id="KW-0547">Nucleotide-binding</keyword>
<feature type="active site" evidence="9 11">
    <location>
        <position position="718"/>
    </location>
</feature>
<dbReference type="RefSeq" id="WP_184195119.1">
    <property type="nucleotide sequence ID" value="NZ_JACHGW010000002.1"/>
</dbReference>
<dbReference type="PANTHER" id="PTHR10046">
    <property type="entry name" value="ATP DEPENDENT LON PROTEASE FAMILY MEMBER"/>
    <property type="match status" value="1"/>
</dbReference>
<dbReference type="InterPro" id="IPR014721">
    <property type="entry name" value="Ribsml_uS5_D2-typ_fold_subgr"/>
</dbReference>
<evidence type="ECO:0000256" key="13">
    <source>
        <dbReference type="PROSITE-ProRule" id="PRU01122"/>
    </source>
</evidence>
<dbReference type="PRINTS" id="PR00830">
    <property type="entry name" value="ENDOLAPTASE"/>
</dbReference>
<keyword evidence="7 9" id="KW-0067">ATP-binding</keyword>
<dbReference type="Gene3D" id="1.20.58.1480">
    <property type="match status" value="1"/>
</dbReference>
<accession>A0A7W9W6M7</accession>
<proteinExistence type="evidence at transcript level"/>
<evidence type="ECO:0000256" key="6">
    <source>
        <dbReference type="ARBA" id="ARBA00022825"/>
    </source>
</evidence>
<dbReference type="EMBL" id="JACHGW010000002">
    <property type="protein sequence ID" value="MBB6050341.1"/>
    <property type="molecule type" value="Genomic_DNA"/>
</dbReference>
<dbReference type="InterPro" id="IPR027065">
    <property type="entry name" value="Lon_Prtase"/>
</dbReference>
<evidence type="ECO:0000256" key="5">
    <source>
        <dbReference type="ARBA" id="ARBA00022801"/>
    </source>
</evidence>
<dbReference type="GO" id="GO:0016887">
    <property type="term" value="F:ATP hydrolysis activity"/>
    <property type="evidence" value="ECO:0007669"/>
    <property type="project" value="UniProtKB-UniRule"/>
</dbReference>
<comment type="catalytic activity">
    <reaction evidence="9 10 13">
        <text>Hydrolysis of proteins in presence of ATP.</text>
        <dbReference type="EC" id="3.4.21.53"/>
    </reaction>
</comment>
<dbReference type="AlphaFoldDB" id="A0A7W9W6M7"/>
<dbReference type="HAMAP" id="MF_01973">
    <property type="entry name" value="lon_bact"/>
    <property type="match status" value="1"/>
</dbReference>
<dbReference type="GO" id="GO:0004176">
    <property type="term" value="F:ATP-dependent peptidase activity"/>
    <property type="evidence" value="ECO:0007669"/>
    <property type="project" value="UniProtKB-UniRule"/>
</dbReference>
<comment type="similarity">
    <text evidence="9 10 13 14">Belongs to the peptidase S16 family.</text>
</comment>
<evidence type="ECO:0000256" key="11">
    <source>
        <dbReference type="PIRSR" id="PIRSR001174-1"/>
    </source>
</evidence>
<dbReference type="EC" id="3.4.21.53" evidence="9 10"/>
<dbReference type="Gene3D" id="1.10.8.60">
    <property type="match status" value="1"/>
</dbReference>
<dbReference type="GO" id="GO:0034605">
    <property type="term" value="P:cellular response to heat"/>
    <property type="evidence" value="ECO:0007669"/>
    <property type="project" value="UniProtKB-UniRule"/>
</dbReference>
<name>A0A7W9W6M7_ARMRO</name>
<dbReference type="InterPro" id="IPR015947">
    <property type="entry name" value="PUA-like_sf"/>
</dbReference>
<comment type="caution">
    <text evidence="17">The sequence shown here is derived from an EMBL/GenBank/DDBJ whole genome shotgun (WGS) entry which is preliminary data.</text>
</comment>
<dbReference type="Gene3D" id="1.20.5.5270">
    <property type="match status" value="1"/>
</dbReference>
<feature type="binding site" evidence="9 12">
    <location>
        <begin position="395"/>
        <end position="402"/>
    </location>
    <ligand>
        <name>ATP</name>
        <dbReference type="ChEBI" id="CHEBI:30616"/>
    </ligand>
</feature>
<dbReference type="Proteomes" id="UP000520814">
    <property type="component" value="Unassembled WGS sequence"/>
</dbReference>
<dbReference type="PROSITE" id="PS51787">
    <property type="entry name" value="LON_N"/>
    <property type="match status" value="1"/>
</dbReference>
<dbReference type="InterPro" id="IPR008268">
    <property type="entry name" value="Peptidase_S16_AS"/>
</dbReference>
<comment type="function">
    <text evidence="9">ATP-dependent serine protease that mediates the selective degradation of mutant and abnormal proteins as well as certain short-lived regulatory proteins. Required for cellular homeostasis and for survival from DNA damage and developmental changes induced by stress. Degrades polypeptides processively to yield small peptide fragments that are 5 to 10 amino acids long. Binds to DNA in a double-stranded, site-specific manner.</text>
</comment>
<dbReference type="GO" id="GO:0004252">
    <property type="term" value="F:serine-type endopeptidase activity"/>
    <property type="evidence" value="ECO:0007669"/>
    <property type="project" value="UniProtKB-UniRule"/>
</dbReference>
<dbReference type="InterPro" id="IPR003959">
    <property type="entry name" value="ATPase_AAA_core"/>
</dbReference>
<evidence type="ECO:0000256" key="4">
    <source>
        <dbReference type="ARBA" id="ARBA00022741"/>
    </source>
</evidence>
<dbReference type="SUPFAM" id="SSF52540">
    <property type="entry name" value="P-loop containing nucleoside triphosphate hydrolases"/>
    <property type="match status" value="1"/>
</dbReference>
<dbReference type="InterPro" id="IPR027417">
    <property type="entry name" value="P-loop_NTPase"/>
</dbReference>
<sequence>MPRKAKKNLEIPPLGLDLLDEELLQDEETFLDELDGGWEGESVPHVLPLIPIRDSVYFPGMIFPLTLGRDCSVRAVEVAQEGRPRMVALITQRDLQVEDPQPDDLYEMGIAAEVMQFTRIPDGMVRVLLEAGPRVQVRRYLQTDPYMRIEVESLPQPGEPPTPHVEALTRTVTAQFERLVTEAKGIPPEALVNVLSVEEPGRLADTIIPYLALRVEQKQSLLETLSVEERLEKLATVLNEESAILEIQKDIRSRVEKEMGDHQREFFLREQLKAIQSELGEADDRASELAEYRQKIVAAKMPEEIETRALKELDRFEKTPLVSPEAGVLRNYLDLMVAMPWSTLTDDRLDIAEAERILDEDHYGLPKVKERILEFLAVRKLAGEKLKAPILCFVGPPGVGKTSLGRSVARALGRKFARLSLGGVRDEAEIRGHRRTYVGAMPGRILQAIRQAGSRNPVIVLDELDKLGNDFRGDPSSALLEALDPEQNKEFSDHYLEVPFDLSQALFIATANLLDTIPPALRDRLEVIPFSGYIEAEKLAIAQTHLLPRQRESHGLTDENFTLDEAALRSLIREYTREAGVRSLHREIGSLCRKAARKLASDETQVVAVQAETLEGLLGKPRFDWGKMEETDEVGAATGLVYTEAGGDTVTIEVLPTRGEGKLTLTGQLGEVMRESAQTAWTFVRSRLETLGIAEDADKGKDIHVHVPAGAVPKDGPSAGVTMAVALASAISGRAVRCDVAMTGEITLRGKVLPVGGIKEKVLAAHRSGVRTVLLPAENEADLDDLPADVRAELTFVFLRHADDALKVALRE</sequence>
<dbReference type="InterPro" id="IPR054594">
    <property type="entry name" value="Lon_lid"/>
</dbReference>
<reference evidence="17 18" key="1">
    <citation type="submission" date="2020-08" db="EMBL/GenBank/DDBJ databases">
        <title>Genomic Encyclopedia of Type Strains, Phase IV (KMG-IV): sequencing the most valuable type-strain genomes for metagenomic binning, comparative biology and taxonomic classification.</title>
        <authorList>
            <person name="Goeker M."/>
        </authorList>
    </citation>
    <scope>NUCLEOTIDE SEQUENCE [LARGE SCALE GENOMIC DNA]</scope>
    <source>
        <strain evidence="17 18">DSM 23562</strain>
    </source>
</reference>
<evidence type="ECO:0000259" key="16">
    <source>
        <dbReference type="PROSITE" id="PS51787"/>
    </source>
</evidence>
<feature type="domain" description="Lon N-terminal" evidence="16">
    <location>
        <begin position="47"/>
        <end position="242"/>
    </location>
</feature>
<organism evidence="17 18">
    <name type="scientific">Armatimonas rosea</name>
    <dbReference type="NCBI Taxonomy" id="685828"/>
    <lineage>
        <taxon>Bacteria</taxon>
        <taxon>Bacillati</taxon>
        <taxon>Armatimonadota</taxon>
        <taxon>Armatimonadia</taxon>
        <taxon>Armatimonadales</taxon>
        <taxon>Armatimonadaceae</taxon>
        <taxon>Armatimonas</taxon>
    </lineage>
</organism>
<keyword evidence="8 9" id="KW-0346">Stress response</keyword>
<keyword evidence="6 9" id="KW-0720">Serine protease</keyword>
<dbReference type="Pfam" id="PF00004">
    <property type="entry name" value="AAA"/>
    <property type="match status" value="1"/>
</dbReference>
<dbReference type="InterPro" id="IPR003593">
    <property type="entry name" value="AAA+_ATPase"/>
</dbReference>
<dbReference type="PROSITE" id="PS01046">
    <property type="entry name" value="LON_SER"/>
    <property type="match status" value="1"/>
</dbReference>
<keyword evidence="18" id="KW-1185">Reference proteome</keyword>
<comment type="subcellular location">
    <subcellularLocation>
        <location evidence="1 9 10">Cytoplasm</location>
    </subcellularLocation>
</comment>
<dbReference type="Gene3D" id="2.30.130.40">
    <property type="entry name" value="LON domain-like"/>
    <property type="match status" value="1"/>
</dbReference>
<dbReference type="InterPro" id="IPR003111">
    <property type="entry name" value="Lon_prtase_N"/>
</dbReference>
<dbReference type="InterPro" id="IPR020568">
    <property type="entry name" value="Ribosomal_Su5_D2-typ_SF"/>
</dbReference>
<keyword evidence="5 9" id="KW-0378">Hydrolase</keyword>
<dbReference type="PIRSF" id="PIRSF001174">
    <property type="entry name" value="Lon_proteas"/>
    <property type="match status" value="1"/>
</dbReference>
<dbReference type="GO" id="GO:0006515">
    <property type="term" value="P:protein quality control for misfolded or incompletely synthesized proteins"/>
    <property type="evidence" value="ECO:0007669"/>
    <property type="project" value="UniProtKB-UniRule"/>
</dbReference>
<evidence type="ECO:0000256" key="3">
    <source>
        <dbReference type="ARBA" id="ARBA00022670"/>
    </source>
</evidence>
<dbReference type="Pfam" id="PF05362">
    <property type="entry name" value="Lon_C"/>
    <property type="match status" value="1"/>
</dbReference>
<evidence type="ECO:0000313" key="18">
    <source>
        <dbReference type="Proteomes" id="UP000520814"/>
    </source>
</evidence>
<dbReference type="InterPro" id="IPR027543">
    <property type="entry name" value="Lon_bac"/>
</dbReference>
<gene>
    <name evidence="9" type="primary">lon</name>
    <name evidence="17" type="ORF">HNQ39_002132</name>
</gene>
<dbReference type="SMART" id="SM00464">
    <property type="entry name" value="LON"/>
    <property type="match status" value="1"/>
</dbReference>
<dbReference type="FunFam" id="3.40.50.300:FF:000382">
    <property type="entry name" value="Lon protease homolog 2, peroxisomal"/>
    <property type="match status" value="1"/>
</dbReference>
<dbReference type="SUPFAM" id="SSF54211">
    <property type="entry name" value="Ribosomal protein S5 domain 2-like"/>
    <property type="match status" value="1"/>
</dbReference>
<evidence type="ECO:0000256" key="2">
    <source>
        <dbReference type="ARBA" id="ARBA00022490"/>
    </source>
</evidence>
<keyword evidence="3 9" id="KW-0645">Protease</keyword>
<evidence type="ECO:0000259" key="15">
    <source>
        <dbReference type="PROSITE" id="PS51786"/>
    </source>
</evidence>
<keyword evidence="2 9" id="KW-0963">Cytoplasm</keyword>
<dbReference type="Pfam" id="PF02190">
    <property type="entry name" value="LON_substr_bdg"/>
    <property type="match status" value="1"/>
</dbReference>
<evidence type="ECO:0000256" key="12">
    <source>
        <dbReference type="PIRSR" id="PIRSR001174-2"/>
    </source>
</evidence>
<dbReference type="GO" id="GO:0005524">
    <property type="term" value="F:ATP binding"/>
    <property type="evidence" value="ECO:0007669"/>
    <property type="project" value="UniProtKB-UniRule"/>
</dbReference>
<evidence type="ECO:0000256" key="14">
    <source>
        <dbReference type="RuleBase" id="RU000591"/>
    </source>
</evidence>
<evidence type="ECO:0000256" key="8">
    <source>
        <dbReference type="ARBA" id="ARBA00023016"/>
    </source>
</evidence>
<dbReference type="CDD" id="cd19500">
    <property type="entry name" value="RecA-like_Lon"/>
    <property type="match status" value="1"/>
</dbReference>
<comment type="induction">
    <text evidence="9">By heat shock.</text>
</comment>
<dbReference type="Gene3D" id="3.40.50.300">
    <property type="entry name" value="P-loop containing nucleotide triphosphate hydrolases"/>
    <property type="match status" value="1"/>
</dbReference>
<dbReference type="InterPro" id="IPR008269">
    <property type="entry name" value="Lon_proteolytic"/>
</dbReference>
<dbReference type="GO" id="GO:0043565">
    <property type="term" value="F:sequence-specific DNA binding"/>
    <property type="evidence" value="ECO:0007669"/>
    <property type="project" value="UniProtKB-UniRule"/>
</dbReference>
<dbReference type="SMART" id="SM00382">
    <property type="entry name" value="AAA"/>
    <property type="match status" value="1"/>
</dbReference>
<evidence type="ECO:0000256" key="10">
    <source>
        <dbReference type="PIRNR" id="PIRNR001174"/>
    </source>
</evidence>
<evidence type="ECO:0000256" key="1">
    <source>
        <dbReference type="ARBA" id="ARBA00004496"/>
    </source>
</evidence>
<evidence type="ECO:0000256" key="7">
    <source>
        <dbReference type="ARBA" id="ARBA00022840"/>
    </source>
</evidence>
<evidence type="ECO:0000313" key="17">
    <source>
        <dbReference type="EMBL" id="MBB6050341.1"/>
    </source>
</evidence>
<dbReference type="NCBIfam" id="TIGR00763">
    <property type="entry name" value="lon"/>
    <property type="match status" value="1"/>
</dbReference>
<dbReference type="InterPro" id="IPR046336">
    <property type="entry name" value="Lon_prtase_N_sf"/>
</dbReference>
<dbReference type="GO" id="GO:0005737">
    <property type="term" value="C:cytoplasm"/>
    <property type="evidence" value="ECO:0007669"/>
    <property type="project" value="UniProtKB-SubCell"/>
</dbReference>
<dbReference type="SUPFAM" id="SSF88697">
    <property type="entry name" value="PUA domain-like"/>
    <property type="match status" value="1"/>
</dbReference>
<dbReference type="Gene3D" id="3.30.230.10">
    <property type="match status" value="1"/>
</dbReference>